<dbReference type="InterPro" id="IPR053830">
    <property type="entry name" value="DUF6922"/>
</dbReference>
<name>A0A2T2WIV0_9FIRM</name>
<reference evidence="2 3" key="1">
    <citation type="journal article" date="2014" name="BMC Genomics">
        <title>Comparison of environmental and isolate Sulfobacillus genomes reveals diverse carbon, sulfur, nitrogen, and hydrogen metabolisms.</title>
        <authorList>
            <person name="Justice N.B."/>
            <person name="Norman A."/>
            <person name="Brown C.T."/>
            <person name="Singh A."/>
            <person name="Thomas B.C."/>
            <person name="Banfield J.F."/>
        </authorList>
    </citation>
    <scope>NUCLEOTIDE SEQUENCE [LARGE SCALE GENOMIC DNA]</scope>
    <source>
        <strain evidence="2">AMDSBA3</strain>
    </source>
</reference>
<dbReference type="Pfam" id="PF21956">
    <property type="entry name" value="DUF6922"/>
    <property type="match status" value="1"/>
</dbReference>
<dbReference type="InterPro" id="IPR014942">
    <property type="entry name" value="AbiEii"/>
</dbReference>
<comment type="caution">
    <text evidence="2">The sequence shown here is derived from an EMBL/GenBank/DDBJ whole genome shotgun (WGS) entry which is preliminary data.</text>
</comment>
<proteinExistence type="predicted"/>
<dbReference type="EMBL" id="PXYV01000021">
    <property type="protein sequence ID" value="PSR22146.1"/>
    <property type="molecule type" value="Genomic_DNA"/>
</dbReference>
<protein>
    <recommendedName>
        <fullName evidence="1">DUF6922 domain-containing protein</fullName>
    </recommendedName>
</protein>
<dbReference type="Pfam" id="PF08843">
    <property type="entry name" value="AbiEii"/>
    <property type="match status" value="1"/>
</dbReference>
<evidence type="ECO:0000313" key="2">
    <source>
        <dbReference type="EMBL" id="PSR22146.1"/>
    </source>
</evidence>
<accession>A0A2T2WIV0</accession>
<feature type="domain" description="DUF6922" evidence="1">
    <location>
        <begin position="20"/>
        <end position="68"/>
    </location>
</feature>
<gene>
    <name evidence="2" type="ORF">C7B45_07940</name>
</gene>
<evidence type="ECO:0000259" key="1">
    <source>
        <dbReference type="Pfam" id="PF21956"/>
    </source>
</evidence>
<evidence type="ECO:0000313" key="3">
    <source>
        <dbReference type="Proteomes" id="UP000241848"/>
    </source>
</evidence>
<organism evidence="2 3">
    <name type="scientific">Sulfobacillus acidophilus</name>
    <dbReference type="NCBI Taxonomy" id="53633"/>
    <lineage>
        <taxon>Bacteria</taxon>
        <taxon>Bacillati</taxon>
        <taxon>Bacillota</taxon>
        <taxon>Clostridia</taxon>
        <taxon>Eubacteriales</taxon>
        <taxon>Clostridiales Family XVII. Incertae Sedis</taxon>
        <taxon>Sulfobacillus</taxon>
    </lineage>
</organism>
<dbReference type="AlphaFoldDB" id="A0A2T2WIV0"/>
<dbReference type="Proteomes" id="UP000241848">
    <property type="component" value="Unassembled WGS sequence"/>
</dbReference>
<sequence>MRVLPFGPDSADWHQIRQSAAFWDVNPATLDPERHRVWIVHRILQFGSWGDWRALFRLYEAAQIQDALGHRGLPEHIRRFWQAYFQEEEPPMYPETLQPTTALLWERCGAALYPPGYVLCGGTALALMLGHRQSDDLDFMTMEASDPAPIVERIHALDPDAEILDRSRHSIHWRIQGVKVSYLWQQGVRIDPGPIFQNIPLASQATLAALKCNAIANRGARKDFIDLYALLHNGWSLTDILDAVAAQAPQLNQAHLLRSLVYFDDAEHDPEPLLLRPWSWLEIRQAIERQVYTYLRRTLPPGSRGPRL</sequence>